<organism evidence="1 2">
    <name type="scientific">Vannielia litorea</name>
    <dbReference type="NCBI Taxonomy" id="1217970"/>
    <lineage>
        <taxon>Bacteria</taxon>
        <taxon>Pseudomonadati</taxon>
        <taxon>Pseudomonadota</taxon>
        <taxon>Alphaproteobacteria</taxon>
        <taxon>Rhodobacterales</taxon>
        <taxon>Paracoccaceae</taxon>
        <taxon>Vannielia</taxon>
    </lineage>
</organism>
<name>A0A1N6FNJ6_9RHOB</name>
<dbReference type="STRING" id="1217970.SAMN05444002_1818"/>
<dbReference type="RefSeq" id="WP_175570443.1">
    <property type="nucleotide sequence ID" value="NZ_FSRL01000001.1"/>
</dbReference>
<keyword evidence="2" id="KW-1185">Reference proteome</keyword>
<evidence type="ECO:0000313" key="2">
    <source>
        <dbReference type="Proteomes" id="UP000184932"/>
    </source>
</evidence>
<evidence type="ECO:0000313" key="1">
    <source>
        <dbReference type="EMBL" id="SIN96821.1"/>
    </source>
</evidence>
<protein>
    <submittedName>
        <fullName evidence="1">Uncharacterized protein</fullName>
    </submittedName>
</protein>
<dbReference type="Proteomes" id="UP000184932">
    <property type="component" value="Unassembled WGS sequence"/>
</dbReference>
<dbReference type="AlphaFoldDB" id="A0A1N6FNJ6"/>
<gene>
    <name evidence="1" type="ORF">SAMN05444002_1818</name>
</gene>
<accession>A0A1N6FNJ6</accession>
<dbReference type="EMBL" id="FSRL01000001">
    <property type="protein sequence ID" value="SIN96821.1"/>
    <property type="molecule type" value="Genomic_DNA"/>
</dbReference>
<reference evidence="2" key="1">
    <citation type="submission" date="2016-11" db="EMBL/GenBank/DDBJ databases">
        <authorList>
            <person name="Varghese N."/>
            <person name="Submissions S."/>
        </authorList>
    </citation>
    <scope>NUCLEOTIDE SEQUENCE [LARGE SCALE GENOMIC DNA]</scope>
    <source>
        <strain evidence="2">DSM 29440</strain>
    </source>
</reference>
<proteinExistence type="predicted"/>
<sequence>MGDFFTAIWRSIARQFRYKAEHTVNTAVSRGIRSATDKATRKSKDG</sequence>